<dbReference type="GeneID" id="5542771"/>
<gene>
    <name evidence="8" type="ORF">Kpol_297p3</name>
</gene>
<dbReference type="GO" id="GO:0005771">
    <property type="term" value="C:multivesicular body"/>
    <property type="evidence" value="ECO:0007669"/>
    <property type="project" value="TreeGrafter"/>
</dbReference>
<comment type="similarity">
    <text evidence="2">Belongs to the SNF7 family.</text>
</comment>
<dbReference type="GO" id="GO:0061709">
    <property type="term" value="P:reticulophagy"/>
    <property type="evidence" value="ECO:0007669"/>
    <property type="project" value="EnsemblFungi"/>
</dbReference>
<protein>
    <recommendedName>
        <fullName evidence="4">Vacuolar-sorting protein SNF7</fullName>
    </recommendedName>
    <alternativeName>
        <fullName evidence="5">Vacuolar protein-sorting-associated protein 32</fullName>
    </alternativeName>
</protein>
<evidence type="ECO:0000256" key="1">
    <source>
        <dbReference type="ARBA" id="ARBA00004177"/>
    </source>
</evidence>
<reference evidence="8 9" key="1">
    <citation type="journal article" date="2007" name="Proc. Natl. Acad. Sci. U.S.A.">
        <title>Independent sorting-out of thousands of duplicated gene pairs in two yeast species descended from a whole-genome duplication.</title>
        <authorList>
            <person name="Scannell D.R."/>
            <person name="Frank A.C."/>
            <person name="Conant G.C."/>
            <person name="Byrne K.P."/>
            <person name="Woolfit M."/>
            <person name="Wolfe K.H."/>
        </authorList>
    </citation>
    <scope>NUCLEOTIDE SEQUENCE [LARGE SCALE GENOMIC DNA]</scope>
    <source>
        <strain evidence="9">ATCC 22028 / DSM 70294 / BCRC 21397 / CBS 2163 / NBRC 10782 / NRRL Y-8283 / UCD 57-17</strain>
    </source>
</reference>
<dbReference type="Proteomes" id="UP000000267">
    <property type="component" value="Unassembled WGS sequence"/>
</dbReference>
<feature type="region of interest" description="Disordered" evidence="7">
    <location>
        <begin position="205"/>
        <end position="243"/>
    </location>
</feature>
<evidence type="ECO:0000256" key="3">
    <source>
        <dbReference type="ARBA" id="ARBA00022753"/>
    </source>
</evidence>
<dbReference type="HOGENOM" id="CLU_071097_1_1_1"/>
<evidence type="ECO:0000256" key="5">
    <source>
        <dbReference type="ARBA" id="ARBA00042586"/>
    </source>
</evidence>
<keyword evidence="3" id="KW-0967">Endosome</keyword>
<evidence type="ECO:0000256" key="2">
    <source>
        <dbReference type="ARBA" id="ARBA00006190"/>
    </source>
</evidence>
<dbReference type="OrthoDB" id="5592979at2759"/>
<evidence type="ECO:0000313" key="8">
    <source>
        <dbReference type="EMBL" id="EDO14742.1"/>
    </source>
</evidence>
<dbReference type="PhylomeDB" id="A7TSK7"/>
<dbReference type="Gene3D" id="1.10.287.1060">
    <property type="entry name" value="ESAT-6-like"/>
    <property type="match status" value="1"/>
</dbReference>
<feature type="coiled-coil region" evidence="6">
    <location>
        <begin position="64"/>
        <end position="98"/>
    </location>
</feature>
<dbReference type="GO" id="GO:0007031">
    <property type="term" value="P:peroxisome organization"/>
    <property type="evidence" value="ECO:0007669"/>
    <property type="project" value="EnsemblFungi"/>
</dbReference>
<dbReference type="InterPro" id="IPR005024">
    <property type="entry name" value="Snf7_fam"/>
</dbReference>
<dbReference type="GO" id="GO:0000815">
    <property type="term" value="C:ESCRT III complex"/>
    <property type="evidence" value="ECO:0007669"/>
    <property type="project" value="EnsemblFungi"/>
</dbReference>
<dbReference type="GO" id="GO:0005829">
    <property type="term" value="C:cytosol"/>
    <property type="evidence" value="ECO:0007669"/>
    <property type="project" value="EnsemblFungi"/>
</dbReference>
<dbReference type="GO" id="GO:1904669">
    <property type="term" value="P:ATP export"/>
    <property type="evidence" value="ECO:0007669"/>
    <property type="project" value="EnsemblFungi"/>
</dbReference>
<dbReference type="Pfam" id="PF03357">
    <property type="entry name" value="Snf7"/>
    <property type="match status" value="1"/>
</dbReference>
<accession>A7TSK7</accession>
<feature type="compositionally biased region" description="Acidic residues" evidence="7">
    <location>
        <begin position="222"/>
        <end position="231"/>
    </location>
</feature>
<dbReference type="Gene3D" id="6.10.250.1710">
    <property type="match status" value="1"/>
</dbReference>
<dbReference type="PANTHER" id="PTHR22761">
    <property type="entry name" value="CHARGED MULTIVESICULAR BODY PROTEIN"/>
    <property type="match status" value="1"/>
</dbReference>
<dbReference type="InParanoid" id="A7TSK7"/>
<dbReference type="GO" id="GO:0042802">
    <property type="term" value="F:identical protein binding"/>
    <property type="evidence" value="ECO:0007669"/>
    <property type="project" value="EnsemblFungi"/>
</dbReference>
<dbReference type="OMA" id="MKQIHGG"/>
<sequence length="243" mass="27314">MWSYFFGGSAASKSKSKELPKKAIVELREHINLLNKKQSHLQSQINNQVIEAKKFLNSGNKVQAKNALKKKKIYESQLEKLENTIGSLEQQLFSIENANLNLETMKAMKQGSMAMKAIHNGLDIDKVEDTMDEVREQVELGDEISEAIARPLYVSSTDLIDDEELDEELDMLAEESQEQINETLIDVKKPAVAVPASQAKIDLPNVPNAEIKNPVTSSNDMINDEEEDEDERALRELQAEMGL</sequence>
<dbReference type="EMBL" id="DS480515">
    <property type="protein sequence ID" value="EDO14742.1"/>
    <property type="molecule type" value="Genomic_DNA"/>
</dbReference>
<dbReference type="GO" id="GO:0009898">
    <property type="term" value="C:cytoplasmic side of plasma membrane"/>
    <property type="evidence" value="ECO:0007669"/>
    <property type="project" value="TreeGrafter"/>
</dbReference>
<name>A7TSK7_VANPO</name>
<dbReference type="FunCoup" id="A7TSK7">
    <property type="interactions" value="724"/>
</dbReference>
<keyword evidence="6" id="KW-0175">Coiled coil</keyword>
<comment type="subcellular location">
    <subcellularLocation>
        <location evidence="1">Endosome</location>
    </subcellularLocation>
</comment>
<evidence type="ECO:0000256" key="7">
    <source>
        <dbReference type="SAM" id="MobiDB-lite"/>
    </source>
</evidence>
<dbReference type="GO" id="GO:0070676">
    <property type="term" value="P:intralumenal vesicle formation"/>
    <property type="evidence" value="ECO:0007669"/>
    <property type="project" value="EnsemblFungi"/>
</dbReference>
<dbReference type="GO" id="GO:0043328">
    <property type="term" value="P:protein transport to vacuole involved in ubiquitin-dependent protein catabolic process via the multivesicular body sorting pathway"/>
    <property type="evidence" value="ECO:0007669"/>
    <property type="project" value="EnsemblFungi"/>
</dbReference>
<dbReference type="eggNOG" id="KOG1656">
    <property type="taxonomic scope" value="Eukaryota"/>
</dbReference>
<evidence type="ECO:0000313" key="9">
    <source>
        <dbReference type="Proteomes" id="UP000000267"/>
    </source>
</evidence>
<dbReference type="PANTHER" id="PTHR22761:SF10">
    <property type="entry name" value="GH13992P"/>
    <property type="match status" value="1"/>
</dbReference>
<dbReference type="KEGG" id="vpo:Kpol_297p3"/>
<keyword evidence="9" id="KW-1185">Reference proteome</keyword>
<dbReference type="RefSeq" id="XP_001642600.1">
    <property type="nucleotide sequence ID" value="XM_001642550.1"/>
</dbReference>
<evidence type="ECO:0000256" key="4">
    <source>
        <dbReference type="ARBA" id="ARBA00040017"/>
    </source>
</evidence>
<feature type="compositionally biased region" description="Basic and acidic residues" evidence="7">
    <location>
        <begin position="232"/>
        <end position="243"/>
    </location>
</feature>
<proteinExistence type="inferred from homology"/>
<evidence type="ECO:0000256" key="6">
    <source>
        <dbReference type="SAM" id="Coils"/>
    </source>
</evidence>
<dbReference type="STRING" id="436907.A7TSK7"/>
<dbReference type="AlphaFoldDB" id="A7TSK7"/>
<organism evidence="9">
    <name type="scientific">Vanderwaltozyma polyspora (strain ATCC 22028 / DSM 70294 / BCRC 21397 / CBS 2163 / NBRC 10782 / NRRL Y-8283 / UCD 57-17)</name>
    <name type="common">Kluyveromyces polysporus</name>
    <dbReference type="NCBI Taxonomy" id="436907"/>
    <lineage>
        <taxon>Eukaryota</taxon>
        <taxon>Fungi</taxon>
        <taxon>Dikarya</taxon>
        <taxon>Ascomycota</taxon>
        <taxon>Saccharomycotina</taxon>
        <taxon>Saccharomycetes</taxon>
        <taxon>Saccharomycetales</taxon>
        <taxon>Saccharomycetaceae</taxon>
        <taxon>Vanderwaltozyma</taxon>
    </lineage>
</organism>